<dbReference type="PANTHER" id="PTHR44196:SF1">
    <property type="entry name" value="DEHYDROGENASE_REDUCTASE SDR FAMILY MEMBER 7B"/>
    <property type="match status" value="1"/>
</dbReference>
<dbReference type="FunFam" id="3.40.50.720:FF:000047">
    <property type="entry name" value="NADP-dependent L-serine/L-allo-threonine dehydrogenase"/>
    <property type="match status" value="1"/>
</dbReference>
<reference evidence="4 5" key="1">
    <citation type="submission" date="2018-10" db="EMBL/GenBank/DDBJ databases">
        <title>Draft genome sequence of Bacillus salarius IM0101, isolated from a hypersaline soil in Inner Mongolia, China.</title>
        <authorList>
            <person name="Yamprayoonswat W."/>
            <person name="Boonvisut S."/>
            <person name="Jumpathong W."/>
            <person name="Sittihan S."/>
            <person name="Ruangsuj P."/>
            <person name="Wanthongcharoen S."/>
            <person name="Thongpramul N."/>
            <person name="Pimmason S."/>
            <person name="Yu B."/>
            <person name="Yasawong M."/>
        </authorList>
    </citation>
    <scope>NUCLEOTIDE SEQUENCE [LARGE SCALE GENOMIC DNA]</scope>
    <source>
        <strain evidence="4 5">IM0101</strain>
    </source>
</reference>
<keyword evidence="5" id="KW-1185">Reference proteome</keyword>
<dbReference type="InterPro" id="IPR036291">
    <property type="entry name" value="NAD(P)-bd_dom_sf"/>
</dbReference>
<dbReference type="Gene3D" id="3.40.50.720">
    <property type="entry name" value="NAD(P)-binding Rossmann-like Domain"/>
    <property type="match status" value="1"/>
</dbReference>
<protein>
    <submittedName>
        <fullName evidence="4">SDR family oxidoreductase</fullName>
    </submittedName>
</protein>
<gene>
    <name evidence="4" type="ORF">D7Z54_22740</name>
</gene>
<comment type="caution">
    <text evidence="4">The sequence shown here is derived from an EMBL/GenBank/DDBJ whole genome shotgun (WGS) entry which is preliminary data.</text>
</comment>
<dbReference type="GO" id="GO:0016020">
    <property type="term" value="C:membrane"/>
    <property type="evidence" value="ECO:0007669"/>
    <property type="project" value="TreeGrafter"/>
</dbReference>
<name>A0A3R9P209_9BACI</name>
<evidence type="ECO:0000313" key="4">
    <source>
        <dbReference type="EMBL" id="RSL31133.1"/>
    </source>
</evidence>
<dbReference type="OrthoDB" id="9793345at2"/>
<dbReference type="PROSITE" id="PS00061">
    <property type="entry name" value="ADH_SHORT"/>
    <property type="match status" value="1"/>
</dbReference>
<dbReference type="Proteomes" id="UP000275076">
    <property type="component" value="Unassembled WGS sequence"/>
</dbReference>
<dbReference type="EMBL" id="RBVX01000028">
    <property type="protein sequence ID" value="RSL31133.1"/>
    <property type="molecule type" value="Genomic_DNA"/>
</dbReference>
<evidence type="ECO:0000256" key="2">
    <source>
        <dbReference type="ARBA" id="ARBA00023002"/>
    </source>
</evidence>
<dbReference type="PANTHER" id="PTHR44196">
    <property type="entry name" value="DEHYDROGENASE/REDUCTASE SDR FAMILY MEMBER 7B"/>
    <property type="match status" value="1"/>
</dbReference>
<dbReference type="SUPFAM" id="SSF51735">
    <property type="entry name" value="NAD(P)-binding Rossmann-fold domains"/>
    <property type="match status" value="1"/>
</dbReference>
<keyword evidence="2" id="KW-0560">Oxidoreductase</keyword>
<dbReference type="Pfam" id="PF00106">
    <property type="entry name" value="adh_short"/>
    <property type="match status" value="1"/>
</dbReference>
<proteinExistence type="inferred from homology"/>
<evidence type="ECO:0000256" key="1">
    <source>
        <dbReference type="ARBA" id="ARBA00006484"/>
    </source>
</evidence>
<dbReference type="InterPro" id="IPR020904">
    <property type="entry name" value="Sc_DH/Rdtase_CS"/>
</dbReference>
<dbReference type="PIRSF" id="PIRSF000126">
    <property type="entry name" value="11-beta-HSD1"/>
    <property type="match status" value="1"/>
</dbReference>
<comment type="similarity">
    <text evidence="1 3">Belongs to the short-chain dehydrogenases/reductases (SDR) family.</text>
</comment>
<dbReference type="PRINTS" id="PR00081">
    <property type="entry name" value="GDHRDH"/>
</dbReference>
<evidence type="ECO:0000256" key="3">
    <source>
        <dbReference type="RuleBase" id="RU000363"/>
    </source>
</evidence>
<dbReference type="InterPro" id="IPR002347">
    <property type="entry name" value="SDR_fam"/>
</dbReference>
<sequence length="261" mass="28691">MARTPKNILITGASSGIGAELAKKAADNGDYPLLVARSVQKLKNLEKELRRMDCVCSIFPVDVTDEQAVIKMIEKIEQRFGEIDVVINNAGVGTFGLVENLTSEDVKQMINVNITGVFNITKTILPYMKARNEGHIINIGSQAGRLATPKSSVYAATKHALIGFSNALRLETSAFSIRVSIVNPGPVRTPFIQKADPSGNYEKAVENVFVNPDKLAKKIMGLIDKPRRELNLPWWMAAVARIHAVIPAVIEKLGNRQFKKK</sequence>
<evidence type="ECO:0000313" key="5">
    <source>
        <dbReference type="Proteomes" id="UP000275076"/>
    </source>
</evidence>
<organism evidence="4 5">
    <name type="scientific">Salibacterium salarium</name>
    <dbReference type="NCBI Taxonomy" id="284579"/>
    <lineage>
        <taxon>Bacteria</taxon>
        <taxon>Bacillati</taxon>
        <taxon>Bacillota</taxon>
        <taxon>Bacilli</taxon>
        <taxon>Bacillales</taxon>
        <taxon>Bacillaceae</taxon>
    </lineage>
</organism>
<dbReference type="AlphaFoldDB" id="A0A3R9P209"/>
<accession>A0A3R9P209</accession>
<dbReference type="RefSeq" id="WP_125559338.1">
    <property type="nucleotide sequence ID" value="NZ_RBVX01000028.1"/>
</dbReference>
<dbReference type="PRINTS" id="PR00080">
    <property type="entry name" value="SDRFAMILY"/>
</dbReference>
<dbReference type="GO" id="GO:0016616">
    <property type="term" value="F:oxidoreductase activity, acting on the CH-OH group of donors, NAD or NADP as acceptor"/>
    <property type="evidence" value="ECO:0007669"/>
    <property type="project" value="UniProtKB-ARBA"/>
</dbReference>